<feature type="transmembrane region" description="Helical" evidence="15">
    <location>
        <begin position="417"/>
        <end position="438"/>
    </location>
</feature>
<keyword evidence="7" id="KW-0256">Endoplasmic reticulum</keyword>
<feature type="region of interest" description="Disordered" evidence="14">
    <location>
        <begin position="334"/>
        <end position="402"/>
    </location>
</feature>
<comment type="caution">
    <text evidence="18">The sequence shown here is derived from an EMBL/GenBank/DDBJ whole genome shotgun (WGS) entry which is preliminary data.</text>
</comment>
<sequence length="606" mass="65231">MGPAHHGHVGFVRPASIALSRRLAHPPPIAMDKGKGKRVVDPSSQGMWVSATELYPSDESDTDSDRAAAARASRRAPGVFEGGGDPGASSSTAKANAGDPGASSSTAGSHVVVQDITPFEDGQYVRLRNRGRGGYLFASESGRGVTVSLRRRMVNTAWAVQILSASVGRRVLLRGAYGRYLAATRMLVEGRSGLLGHHAMQCNFEHRDDHDIEWSVARGKKGSVVLLHVAGVRSRALRANGRYQRWNTGVTLEPYGVNQVSSMMEWEVQVIPLRVERPPYQRRPLALIWMDMRFDGRSLTALGNEIARRLGNGAQFENMTLCVQAGNFGRATPLLTDLPLRDDPRNRAKPNARTQPRPRPRGSQVPKPPSPPTPAESHRSRTRQTAAAASHRAEEPKDRKRGEMASVLASLRYGDSLSVVAISAATAVLCEAISWLLIYRTATYNSLRASIERHSRKLDAMKSSSGASASSGAAGGSSAPPASSRAKKMDRVETSLKDASRELSLAKLKSGAVVAAVLFVVFGLLNSLFEGRAVAKLPFAPVPLVQRMSHRGLPGNDPTDCSMVFLYFLCSMSIRTNLQKLLGFAPPRAAASAGGGLFPMPDPKVN</sequence>
<evidence type="ECO:0000256" key="11">
    <source>
        <dbReference type="ARBA" id="ARBA00023065"/>
    </source>
</evidence>
<keyword evidence="9 15" id="KW-1133">Transmembrane helix</keyword>
<evidence type="ECO:0000256" key="15">
    <source>
        <dbReference type="SAM" id="Phobius"/>
    </source>
</evidence>
<comment type="similarity">
    <text evidence="2">Belongs to the TMCO1 family.</text>
</comment>
<dbReference type="CDD" id="cd23340">
    <property type="entry name" value="beta-trefoil_FSCN_ACP-like"/>
    <property type="match status" value="1"/>
</dbReference>
<feature type="region of interest" description="Disordered" evidence="14">
    <location>
        <begin position="53"/>
        <end position="108"/>
    </location>
</feature>
<keyword evidence="19" id="KW-1185">Reference proteome</keyword>
<proteinExistence type="inferred from homology"/>
<evidence type="ECO:0000259" key="16">
    <source>
        <dbReference type="Pfam" id="PF04601"/>
    </source>
</evidence>
<evidence type="ECO:0000256" key="10">
    <source>
        <dbReference type="ARBA" id="ARBA00023054"/>
    </source>
</evidence>
<feature type="compositionally biased region" description="Low complexity" evidence="14">
    <location>
        <begin position="463"/>
        <end position="484"/>
    </location>
</feature>
<evidence type="ECO:0008006" key="20">
    <source>
        <dbReference type="Google" id="ProtNLM"/>
    </source>
</evidence>
<keyword evidence="5" id="KW-0107">Calcium channel</keyword>
<keyword evidence="13" id="KW-0407">Ion channel</keyword>
<evidence type="ECO:0000256" key="3">
    <source>
        <dbReference type="ARBA" id="ARBA00022448"/>
    </source>
</evidence>
<keyword evidence="11" id="KW-0406">Ion transport</keyword>
<keyword evidence="6 15" id="KW-0812">Transmembrane</keyword>
<dbReference type="EMBL" id="JACEFO010002183">
    <property type="protein sequence ID" value="KAF8675348.1"/>
    <property type="molecule type" value="Genomic_DNA"/>
</dbReference>
<dbReference type="InterPro" id="IPR054726">
    <property type="entry name" value="Ubiq_DUF569-assoc"/>
</dbReference>
<organism evidence="18 19">
    <name type="scientific">Digitaria exilis</name>
    <dbReference type="NCBI Taxonomy" id="1010633"/>
    <lineage>
        <taxon>Eukaryota</taxon>
        <taxon>Viridiplantae</taxon>
        <taxon>Streptophyta</taxon>
        <taxon>Embryophyta</taxon>
        <taxon>Tracheophyta</taxon>
        <taxon>Spermatophyta</taxon>
        <taxon>Magnoliopsida</taxon>
        <taxon>Liliopsida</taxon>
        <taxon>Poales</taxon>
        <taxon>Poaceae</taxon>
        <taxon>PACMAD clade</taxon>
        <taxon>Panicoideae</taxon>
        <taxon>Panicodae</taxon>
        <taxon>Paniceae</taxon>
        <taxon>Anthephorinae</taxon>
        <taxon>Digitaria</taxon>
    </lineage>
</organism>
<keyword evidence="3" id="KW-0813">Transport</keyword>
<dbReference type="GO" id="GO:0005789">
    <property type="term" value="C:endoplasmic reticulum membrane"/>
    <property type="evidence" value="ECO:0007669"/>
    <property type="project" value="UniProtKB-SubCell"/>
</dbReference>
<dbReference type="InterPro" id="IPR007679">
    <property type="entry name" value="DUF569"/>
</dbReference>
<evidence type="ECO:0000256" key="9">
    <source>
        <dbReference type="ARBA" id="ARBA00022989"/>
    </source>
</evidence>
<feature type="region of interest" description="Disordered" evidence="14">
    <location>
        <begin position="462"/>
        <end position="491"/>
    </location>
</feature>
<dbReference type="SMART" id="SM01415">
    <property type="entry name" value="DUF106"/>
    <property type="match status" value="1"/>
</dbReference>
<evidence type="ECO:0000313" key="18">
    <source>
        <dbReference type="EMBL" id="KAF8675348.1"/>
    </source>
</evidence>
<feature type="domain" description="DUF569" evidence="17">
    <location>
        <begin position="288"/>
        <end position="344"/>
    </location>
</feature>
<keyword evidence="4" id="KW-0109">Calcium transport</keyword>
<evidence type="ECO:0000256" key="2">
    <source>
        <dbReference type="ARBA" id="ARBA00006537"/>
    </source>
</evidence>
<dbReference type="PANTHER" id="PTHR20917:SF0">
    <property type="entry name" value="CALCIUM LOAD-ACTIVATED CALCIUM CHANNEL"/>
    <property type="match status" value="1"/>
</dbReference>
<dbReference type="Pfam" id="PF01956">
    <property type="entry name" value="EMC3_TMCO1"/>
    <property type="match status" value="1"/>
</dbReference>
<evidence type="ECO:0000256" key="1">
    <source>
        <dbReference type="ARBA" id="ARBA00004477"/>
    </source>
</evidence>
<dbReference type="Pfam" id="PF04601">
    <property type="entry name" value="DUF569"/>
    <property type="match status" value="1"/>
</dbReference>
<name>A0A835B7E8_9POAL</name>
<dbReference type="OrthoDB" id="342726at2759"/>
<evidence type="ECO:0000256" key="14">
    <source>
        <dbReference type="SAM" id="MobiDB-lite"/>
    </source>
</evidence>
<keyword evidence="12 15" id="KW-0472">Membrane</keyword>
<feature type="compositionally biased region" description="Basic and acidic residues" evidence="14">
    <location>
        <begin position="391"/>
        <end position="402"/>
    </location>
</feature>
<evidence type="ECO:0000256" key="4">
    <source>
        <dbReference type="ARBA" id="ARBA00022568"/>
    </source>
</evidence>
<dbReference type="Proteomes" id="UP000636709">
    <property type="component" value="Unassembled WGS sequence"/>
</dbReference>
<dbReference type="PANTHER" id="PTHR20917">
    <property type="entry name" value="PNAS-RELATED"/>
    <property type="match status" value="1"/>
</dbReference>
<feature type="domain" description="DUF569" evidence="16">
    <location>
        <begin position="119"/>
        <end position="255"/>
    </location>
</feature>
<evidence type="ECO:0000256" key="5">
    <source>
        <dbReference type="ARBA" id="ARBA00022673"/>
    </source>
</evidence>
<evidence type="ECO:0000256" key="12">
    <source>
        <dbReference type="ARBA" id="ARBA00023136"/>
    </source>
</evidence>
<evidence type="ECO:0000259" key="17">
    <source>
        <dbReference type="Pfam" id="PF22932"/>
    </source>
</evidence>
<dbReference type="AlphaFoldDB" id="A0A835B7E8"/>
<evidence type="ECO:0000256" key="13">
    <source>
        <dbReference type="ARBA" id="ARBA00023303"/>
    </source>
</evidence>
<accession>A0A835B7E8</accession>
<keyword evidence="8" id="KW-0106">Calcium</keyword>
<evidence type="ECO:0000256" key="8">
    <source>
        <dbReference type="ARBA" id="ARBA00022837"/>
    </source>
</evidence>
<gene>
    <name evidence="18" type="ORF">HU200_047711</name>
</gene>
<evidence type="ECO:0000256" key="6">
    <source>
        <dbReference type="ARBA" id="ARBA00022692"/>
    </source>
</evidence>
<keyword evidence="10" id="KW-0175">Coiled coil</keyword>
<dbReference type="Pfam" id="PF22932">
    <property type="entry name" value="Ubiq_DUF_assoc"/>
    <property type="match status" value="1"/>
</dbReference>
<dbReference type="GO" id="GO:0032469">
    <property type="term" value="P:endoplasmic reticulum calcium ion homeostasis"/>
    <property type="evidence" value="ECO:0007669"/>
    <property type="project" value="InterPro"/>
</dbReference>
<evidence type="ECO:0000256" key="7">
    <source>
        <dbReference type="ARBA" id="ARBA00022824"/>
    </source>
</evidence>
<dbReference type="InterPro" id="IPR008559">
    <property type="entry name" value="TMCO1"/>
</dbReference>
<evidence type="ECO:0000313" key="19">
    <source>
        <dbReference type="Proteomes" id="UP000636709"/>
    </source>
</evidence>
<feature type="transmembrane region" description="Helical" evidence="15">
    <location>
        <begin position="511"/>
        <end position="529"/>
    </location>
</feature>
<dbReference type="InterPro" id="IPR002809">
    <property type="entry name" value="EMC3/TMCO1"/>
</dbReference>
<protein>
    <recommendedName>
        <fullName evidence="20">Calcium load-activated calcium channel</fullName>
    </recommendedName>
</protein>
<dbReference type="GO" id="GO:0005262">
    <property type="term" value="F:calcium channel activity"/>
    <property type="evidence" value="ECO:0007669"/>
    <property type="project" value="UniProtKB-KW"/>
</dbReference>
<comment type="subcellular location">
    <subcellularLocation>
        <location evidence="1">Endoplasmic reticulum membrane</location>
        <topology evidence="1">Multi-pass membrane protein</topology>
    </subcellularLocation>
</comment>
<reference evidence="18" key="1">
    <citation type="submission" date="2020-07" db="EMBL/GenBank/DDBJ databases">
        <title>Genome sequence and genetic diversity analysis of an under-domesticated orphan crop, white fonio (Digitaria exilis).</title>
        <authorList>
            <person name="Bennetzen J.L."/>
            <person name="Chen S."/>
            <person name="Ma X."/>
            <person name="Wang X."/>
            <person name="Yssel A.E.J."/>
            <person name="Chaluvadi S.R."/>
            <person name="Johnson M."/>
            <person name="Gangashetty P."/>
            <person name="Hamidou F."/>
            <person name="Sanogo M.D."/>
            <person name="Zwaenepoel A."/>
            <person name="Wallace J."/>
            <person name="Van De Peer Y."/>
            <person name="Van Deynze A."/>
        </authorList>
    </citation>
    <scope>NUCLEOTIDE SEQUENCE</scope>
    <source>
        <tissue evidence="18">Leaves</tissue>
    </source>
</reference>